<feature type="signal peptide" evidence="1">
    <location>
        <begin position="1"/>
        <end position="21"/>
    </location>
</feature>
<evidence type="ECO:0000313" key="2">
    <source>
        <dbReference type="EMBL" id="MDN5216363.1"/>
    </source>
</evidence>
<name>A0ABT8LJA3_9BACT</name>
<keyword evidence="1" id="KW-0732">Signal</keyword>
<dbReference type="RefSeq" id="WP_346761701.1">
    <property type="nucleotide sequence ID" value="NZ_JAUJEB010000008.1"/>
</dbReference>
<reference evidence="2" key="1">
    <citation type="submission" date="2023-06" db="EMBL/GenBank/DDBJ databases">
        <title>Genomic of Agaribacillus aureum.</title>
        <authorList>
            <person name="Wang G."/>
        </authorList>
    </citation>
    <scope>NUCLEOTIDE SEQUENCE</scope>
    <source>
        <strain evidence="2">BMA12</strain>
    </source>
</reference>
<protein>
    <submittedName>
        <fullName evidence="2">DUF3078 domain-containing protein</fullName>
    </submittedName>
</protein>
<comment type="caution">
    <text evidence="2">The sequence shown here is derived from an EMBL/GenBank/DDBJ whole genome shotgun (WGS) entry which is preliminary data.</text>
</comment>
<evidence type="ECO:0000313" key="3">
    <source>
        <dbReference type="Proteomes" id="UP001172083"/>
    </source>
</evidence>
<dbReference type="Pfam" id="PF11276">
    <property type="entry name" value="DUF3078"/>
    <property type="match status" value="1"/>
</dbReference>
<proteinExistence type="predicted"/>
<sequence length="297" mass="34477">MNTRFILLLIPFICWGVGLSAQENPDTTYWKKDFKVGLNFNQAAFSSNWKGGGVNSIGLTGLLNYKAKYNKGQHSWDNEIDLAYGIVKNQDQSSRKSIDRIFLDTKYGRKFDEKWELFSSANLLTQFTKGYNYDVEFPNGEVKDSVISNLFAPAFLTFAWGFQYQPTEYFNIRFSPLTPRFTFVTDNDLSDLGAYGVDPGENLRSEWLAFQALADFDKEIAKNLNLKWKYLLYINYENLSLDEWDHRLDLILNAKVNKFMSVNLGAIVIYDFDQVDEVQFNQFFNLGLVYEVKNYED</sequence>
<dbReference type="EMBL" id="JAUJEB010000008">
    <property type="protein sequence ID" value="MDN5216363.1"/>
    <property type="molecule type" value="Genomic_DNA"/>
</dbReference>
<evidence type="ECO:0000256" key="1">
    <source>
        <dbReference type="SAM" id="SignalP"/>
    </source>
</evidence>
<keyword evidence="3" id="KW-1185">Reference proteome</keyword>
<organism evidence="2 3">
    <name type="scientific">Agaribacillus aureus</name>
    <dbReference type="NCBI Taxonomy" id="3051825"/>
    <lineage>
        <taxon>Bacteria</taxon>
        <taxon>Pseudomonadati</taxon>
        <taxon>Bacteroidota</taxon>
        <taxon>Cytophagia</taxon>
        <taxon>Cytophagales</taxon>
        <taxon>Splendidivirgaceae</taxon>
        <taxon>Agaribacillus</taxon>
    </lineage>
</organism>
<accession>A0ABT8LJA3</accession>
<dbReference type="InterPro" id="IPR021428">
    <property type="entry name" value="DUF3078"/>
</dbReference>
<feature type="chain" id="PRO_5047453293" evidence="1">
    <location>
        <begin position="22"/>
        <end position="297"/>
    </location>
</feature>
<dbReference type="Proteomes" id="UP001172083">
    <property type="component" value="Unassembled WGS sequence"/>
</dbReference>
<gene>
    <name evidence="2" type="ORF">QQ020_30120</name>
</gene>